<dbReference type="PANTHER" id="PTHR33627">
    <property type="entry name" value="TRANSPOSASE"/>
    <property type="match status" value="1"/>
</dbReference>
<comment type="caution">
    <text evidence="2">The sequence shown here is derived from an EMBL/GenBank/DDBJ whole genome shotgun (WGS) entry which is preliminary data.</text>
</comment>
<dbReference type="PANTHER" id="PTHR33627:SF1">
    <property type="entry name" value="TRANSPOSASE"/>
    <property type="match status" value="1"/>
</dbReference>
<dbReference type="Pfam" id="PF13546">
    <property type="entry name" value="DDE_5"/>
    <property type="match status" value="1"/>
</dbReference>
<evidence type="ECO:0000259" key="1">
    <source>
        <dbReference type="Pfam" id="PF13546"/>
    </source>
</evidence>
<name>A0ABV1XJH2_9ACTN</name>
<protein>
    <submittedName>
        <fullName evidence="2">Transposase</fullName>
    </submittedName>
</protein>
<evidence type="ECO:0000313" key="2">
    <source>
        <dbReference type="EMBL" id="MER7371646.1"/>
    </source>
</evidence>
<accession>A0ABV1XJH2</accession>
<sequence>MRDGLDDGAAAGEGPIPDVLDAELCRRLFGSLHRSGQRVKAEQYVRGLLSVRGRKTLRSIAAQFDGASAQQNVHHFIASSPWEWVPVRHALARQAQRALAPQAWVIDSLLIPKAGPHSVGADPQPTPLGTVNGQQAVGTWLTSERAAVPVDWQLRLSARWTVEPLRHRASVPPDAVPGTVEECVRQAVVGLMGVGEMPRLPVVVDVAEADGISIARFLASTGLPFAVRVDAAAPVRIDRSLLPKYGDLLHTAGELSESLPHLRQQVNPGDGRTTAAAIPVSASPSGREAMTLLGECPPGRPAEPRLWLTNFTADRLAPALRLTRLPGVVERDCAEISDGVGLRDFAGRSFPGWHRHITLACVAHLVSAAARRGDVTHINRTTVR</sequence>
<organism evidence="2 3">
    <name type="scientific">Streptomyces lanatus</name>
    <dbReference type="NCBI Taxonomy" id="66900"/>
    <lineage>
        <taxon>Bacteria</taxon>
        <taxon>Bacillati</taxon>
        <taxon>Actinomycetota</taxon>
        <taxon>Actinomycetes</taxon>
        <taxon>Kitasatosporales</taxon>
        <taxon>Streptomycetaceae</taxon>
        <taxon>Streptomyces</taxon>
    </lineage>
</organism>
<gene>
    <name evidence="2" type="ORF">ABT384_03170</name>
</gene>
<dbReference type="InterPro" id="IPR038721">
    <property type="entry name" value="IS701-like_DDE_dom"/>
</dbReference>
<keyword evidence="3" id="KW-1185">Reference proteome</keyword>
<dbReference type="Proteomes" id="UP001486207">
    <property type="component" value="Unassembled WGS sequence"/>
</dbReference>
<evidence type="ECO:0000313" key="3">
    <source>
        <dbReference type="Proteomes" id="UP001486207"/>
    </source>
</evidence>
<dbReference type="RefSeq" id="WP_190068635.1">
    <property type="nucleotide sequence ID" value="NZ_BNBM01000002.1"/>
</dbReference>
<dbReference type="EMBL" id="JBEPFB010000001">
    <property type="protein sequence ID" value="MER7371646.1"/>
    <property type="molecule type" value="Genomic_DNA"/>
</dbReference>
<feature type="domain" description="Transposase IS701-like DDE" evidence="1">
    <location>
        <begin position="27"/>
        <end position="238"/>
    </location>
</feature>
<proteinExistence type="predicted"/>
<reference evidence="2 3" key="1">
    <citation type="submission" date="2024-06" db="EMBL/GenBank/DDBJ databases">
        <title>The Natural Products Discovery Center: Release of the First 8490 Sequenced Strains for Exploring Actinobacteria Biosynthetic Diversity.</title>
        <authorList>
            <person name="Kalkreuter E."/>
            <person name="Kautsar S.A."/>
            <person name="Yang D."/>
            <person name="Bader C.D."/>
            <person name="Teijaro C.N."/>
            <person name="Fluegel L."/>
            <person name="Davis C.M."/>
            <person name="Simpson J.R."/>
            <person name="Lauterbach L."/>
            <person name="Steele A.D."/>
            <person name="Gui C."/>
            <person name="Meng S."/>
            <person name="Li G."/>
            <person name="Viehrig K."/>
            <person name="Ye F."/>
            <person name="Su P."/>
            <person name="Kiefer A.F."/>
            <person name="Nichols A."/>
            <person name="Cepeda A.J."/>
            <person name="Yan W."/>
            <person name="Fan B."/>
            <person name="Jiang Y."/>
            <person name="Adhikari A."/>
            <person name="Zheng C.-J."/>
            <person name="Schuster L."/>
            <person name="Cowan T.M."/>
            <person name="Smanski M.J."/>
            <person name="Chevrette M.G."/>
            <person name="De Carvalho L.P.S."/>
            <person name="Shen B."/>
        </authorList>
    </citation>
    <scope>NUCLEOTIDE SEQUENCE [LARGE SCALE GENOMIC DNA]</scope>
    <source>
        <strain evidence="2 3">NPDC000155</strain>
    </source>
</reference>
<dbReference type="InterPro" id="IPR039365">
    <property type="entry name" value="IS701-like"/>
</dbReference>